<gene>
    <name evidence="2" type="ORF">C5Y96_14350</name>
</gene>
<name>A0A2S8FEQ4_9BACT</name>
<dbReference type="RefSeq" id="WP_105354560.1">
    <property type="nucleotide sequence ID" value="NZ_PUIA01000038.1"/>
</dbReference>
<feature type="region of interest" description="Disordered" evidence="1">
    <location>
        <begin position="465"/>
        <end position="515"/>
    </location>
</feature>
<dbReference type="Proteomes" id="UP000240009">
    <property type="component" value="Unassembled WGS sequence"/>
</dbReference>
<organism evidence="2 3">
    <name type="scientific">Blastopirellula marina</name>
    <dbReference type="NCBI Taxonomy" id="124"/>
    <lineage>
        <taxon>Bacteria</taxon>
        <taxon>Pseudomonadati</taxon>
        <taxon>Planctomycetota</taxon>
        <taxon>Planctomycetia</taxon>
        <taxon>Pirellulales</taxon>
        <taxon>Pirellulaceae</taxon>
        <taxon>Blastopirellula</taxon>
    </lineage>
</organism>
<evidence type="ECO:0000313" key="2">
    <source>
        <dbReference type="EMBL" id="PQO30645.1"/>
    </source>
</evidence>
<dbReference type="EMBL" id="PUIA01000038">
    <property type="protein sequence ID" value="PQO30645.1"/>
    <property type="molecule type" value="Genomic_DNA"/>
</dbReference>
<dbReference type="AlphaFoldDB" id="A0A2S8FEQ4"/>
<dbReference type="OrthoDB" id="5482554at2"/>
<sequence>MLVVLSDLHLTDDTSCETLDSGAFRIFTERLQDLAVRASWRSDGQYRPIPHIDLVLLGDVLDIMRSSRWLIDGPKPWSAQRSSEFSQRVSAIVSGILSRNLETTAIFKGISTRQTVRVPGMSPDGKPTFDDDLQPVPVRIHYMVGNADWPLHLNDPAMNQVRGAIVDAFGLNNSPERPFAHEPAEDTHLLAAFRQHRMFARHGDVFDNLSYAGHRDRASLSDILLIEGLMRFRFEIQHGFGEQLPASCQLGLQELDHVRPLVMAPVCLNQMMKISCPVTSLQYELKNCWDRVISQMMPLVYQLDRDNSFGVRDLEELGTLMKFRYQDEETWGQRVMAWLRKQGQSKSLSKKAMEECEFRNRRAKHIVFGHTHCDETVPLDASFADGYMLSQLYFNCGTWRRVYTPTCSAGDWREFLPSEKMTYLTFYRDDERQGAPYEVWSGILGTAPSPIRRIRVDGAQNVMAPKSTPVFTPPLRSPGISSPLGGHTIPAPPSPVYEPLGGPLRKSTESIRPQR</sequence>
<proteinExistence type="predicted"/>
<comment type="caution">
    <text evidence="2">The sequence shown here is derived from an EMBL/GenBank/DDBJ whole genome shotgun (WGS) entry which is preliminary data.</text>
</comment>
<accession>A0A2S8FEQ4</accession>
<evidence type="ECO:0000313" key="3">
    <source>
        <dbReference type="Proteomes" id="UP000240009"/>
    </source>
</evidence>
<protein>
    <submittedName>
        <fullName evidence="2">Uncharacterized protein</fullName>
    </submittedName>
</protein>
<dbReference type="SUPFAM" id="SSF56300">
    <property type="entry name" value="Metallo-dependent phosphatases"/>
    <property type="match status" value="1"/>
</dbReference>
<dbReference type="InterPro" id="IPR029052">
    <property type="entry name" value="Metallo-depent_PP-like"/>
</dbReference>
<evidence type="ECO:0000256" key="1">
    <source>
        <dbReference type="SAM" id="MobiDB-lite"/>
    </source>
</evidence>
<reference evidence="2 3" key="1">
    <citation type="submission" date="2018-02" db="EMBL/GenBank/DDBJ databases">
        <title>Comparative genomes isolates from brazilian mangrove.</title>
        <authorList>
            <person name="Araujo J.E."/>
            <person name="Taketani R.G."/>
            <person name="Silva M.C.P."/>
            <person name="Loureco M.V."/>
            <person name="Andreote F.D."/>
        </authorList>
    </citation>
    <scope>NUCLEOTIDE SEQUENCE [LARGE SCALE GENOMIC DNA]</scope>
    <source>
        <strain evidence="2 3">HEX-2 MGV</strain>
    </source>
</reference>